<dbReference type="PANTHER" id="PTHR15350">
    <property type="entry name" value="COP9 SIGNALOSOME COMPLEX SUBUNIT 7/DENDRITIC CELL PROTEIN GA17"/>
    <property type="match status" value="1"/>
</dbReference>
<evidence type="ECO:0000313" key="6">
    <source>
        <dbReference type="Proteomes" id="UP000748531"/>
    </source>
</evidence>
<protein>
    <submittedName>
        <fullName evidence="5">COP9 signalosome complex subunit 7b</fullName>
    </submittedName>
</protein>
<keyword evidence="2" id="KW-0736">Signalosome</keyword>
<feature type="domain" description="PCI" evidence="4">
    <location>
        <begin position="1"/>
        <end position="153"/>
    </location>
</feature>
<organism evidence="5 6">
    <name type="scientific">Paragonimus heterotremus</name>
    <dbReference type="NCBI Taxonomy" id="100268"/>
    <lineage>
        <taxon>Eukaryota</taxon>
        <taxon>Metazoa</taxon>
        <taxon>Spiralia</taxon>
        <taxon>Lophotrochozoa</taxon>
        <taxon>Platyhelminthes</taxon>
        <taxon>Trematoda</taxon>
        <taxon>Digenea</taxon>
        <taxon>Plagiorchiida</taxon>
        <taxon>Troglotremata</taxon>
        <taxon>Troglotrematidae</taxon>
        <taxon>Paragonimus</taxon>
    </lineage>
</organism>
<evidence type="ECO:0000256" key="3">
    <source>
        <dbReference type="SAM" id="MobiDB-lite"/>
    </source>
</evidence>
<sequence length="280" mass="31701">MTTDKLEALLSQLPENDDSGVIEIIVSATEMPGLFVFGEFLDHPAVQRLTSEPHRKYIDLLNLFCYGSYQLYASDPTKYPPLNANQIRKLKQLSMIDQAHCQRLIPYDLLFEKLHLTSSRELEDLIIELFYLEALSGKIDQQRALLEVESAIGRDIRIEQISDLNKTLSAWQDKVESILLHTAKEIKSANDRRFESELHQKKVLEAATSIKEALRGQLSKLDVDSPRMDVDDHHLIHPDLLTDGRLASSRADLPAVDSPGGDKDGRSRMAVFKGLRKGNR</sequence>
<evidence type="ECO:0000313" key="5">
    <source>
        <dbReference type="EMBL" id="KAF5398800.1"/>
    </source>
</evidence>
<dbReference type="OrthoDB" id="10265275at2759"/>
<dbReference type="PANTHER" id="PTHR15350:SF5">
    <property type="entry name" value="COP9 SIGNALOSOME COMPLEX SUBUNIT 7"/>
    <property type="match status" value="1"/>
</dbReference>
<dbReference type="GO" id="GO:0008180">
    <property type="term" value="C:COP9 signalosome"/>
    <property type="evidence" value="ECO:0007669"/>
    <property type="project" value="UniProtKB-KW"/>
</dbReference>
<feature type="region of interest" description="Disordered" evidence="3">
    <location>
        <begin position="251"/>
        <end position="280"/>
    </location>
</feature>
<dbReference type="EMBL" id="LUCH01004626">
    <property type="protein sequence ID" value="KAF5398800.1"/>
    <property type="molecule type" value="Genomic_DNA"/>
</dbReference>
<dbReference type="InterPro" id="IPR000717">
    <property type="entry name" value="PCI_dom"/>
</dbReference>
<gene>
    <name evidence="5" type="ORF">PHET_07658</name>
</gene>
<name>A0A8J4WPP8_9TREM</name>
<dbReference type="PROSITE" id="PS50250">
    <property type="entry name" value="PCI"/>
    <property type="match status" value="1"/>
</dbReference>
<evidence type="ECO:0000259" key="4">
    <source>
        <dbReference type="PROSITE" id="PS50250"/>
    </source>
</evidence>
<keyword evidence="6" id="KW-1185">Reference proteome</keyword>
<dbReference type="InterPro" id="IPR045237">
    <property type="entry name" value="COPS7/eIF3m"/>
</dbReference>
<accession>A0A8J4WPP8</accession>
<dbReference type="AlphaFoldDB" id="A0A8J4WPP8"/>
<comment type="caution">
    <text evidence="5">The sequence shown here is derived from an EMBL/GenBank/DDBJ whole genome shotgun (WGS) entry which is preliminary data.</text>
</comment>
<reference evidence="5" key="1">
    <citation type="submission" date="2019-05" db="EMBL/GenBank/DDBJ databases">
        <title>Annotation for the trematode Paragonimus heterotremus.</title>
        <authorList>
            <person name="Choi Y.-J."/>
        </authorList>
    </citation>
    <scope>NUCLEOTIDE SEQUENCE</scope>
    <source>
        <strain evidence="5">LC</strain>
    </source>
</reference>
<comment type="similarity">
    <text evidence="1">Belongs to the CSN7/EIF3M family. CSN7 subfamily.</text>
</comment>
<evidence type="ECO:0000256" key="2">
    <source>
        <dbReference type="ARBA" id="ARBA00022790"/>
    </source>
</evidence>
<evidence type="ECO:0000256" key="1">
    <source>
        <dbReference type="ARBA" id="ARBA00008482"/>
    </source>
</evidence>
<proteinExistence type="inferred from homology"/>
<dbReference type="Proteomes" id="UP000748531">
    <property type="component" value="Unassembled WGS sequence"/>
</dbReference>